<proteinExistence type="predicted"/>
<dbReference type="EMBL" id="CAFAAY010000003">
    <property type="protein sequence ID" value="CAB4806027.1"/>
    <property type="molecule type" value="Genomic_DNA"/>
</dbReference>
<reference evidence="1" key="1">
    <citation type="submission" date="2020-05" db="EMBL/GenBank/DDBJ databases">
        <authorList>
            <person name="Chiriac C."/>
            <person name="Salcher M."/>
            <person name="Ghai R."/>
            <person name="Kavagutti S V."/>
        </authorList>
    </citation>
    <scope>NUCLEOTIDE SEQUENCE</scope>
</reference>
<dbReference type="AlphaFoldDB" id="A0A6J6YL52"/>
<protein>
    <submittedName>
        <fullName evidence="1">Unannotated protein</fullName>
    </submittedName>
</protein>
<organism evidence="1">
    <name type="scientific">freshwater metagenome</name>
    <dbReference type="NCBI Taxonomy" id="449393"/>
    <lineage>
        <taxon>unclassified sequences</taxon>
        <taxon>metagenomes</taxon>
        <taxon>ecological metagenomes</taxon>
    </lineage>
</organism>
<name>A0A6J6YL52_9ZZZZ</name>
<accession>A0A6J6YL52</accession>
<sequence>MRGPRFSTLTPEVGNVVVRTIAPPRALTRLASAFIAGSRSRMTANNGVAMNIDEYAPVANPINNANERSLRVPAPSNPAPTKRIEPTGNRAMIDVLADRTKVWLTAKFAACEYVILEVAVIDRVFSRTLSKTTTVSYKE</sequence>
<evidence type="ECO:0000313" key="1">
    <source>
        <dbReference type="EMBL" id="CAB4806027.1"/>
    </source>
</evidence>
<gene>
    <name evidence="1" type="ORF">UFOPK3124_00068</name>
</gene>